<evidence type="ECO:0000313" key="3">
    <source>
        <dbReference type="Proteomes" id="UP000198757"/>
    </source>
</evidence>
<proteinExistence type="predicted"/>
<evidence type="ECO:0000313" key="2">
    <source>
        <dbReference type="EMBL" id="SDB98729.1"/>
    </source>
</evidence>
<sequence>MDQIKKLLGILWLLLGPVIIYFLVTGAIHNIDPGGKKDINNPVIWIIIITIFLPIAIGLMIFGWYALKGEYSRKISDQ</sequence>
<keyword evidence="1" id="KW-0472">Membrane</keyword>
<gene>
    <name evidence="2" type="ORF">SAMN04487894_1014</name>
</gene>
<keyword evidence="1" id="KW-1133">Transmembrane helix</keyword>
<dbReference type="AlphaFoldDB" id="A0A1G6HWP7"/>
<protein>
    <submittedName>
        <fullName evidence="2">Uncharacterized protein</fullName>
    </submittedName>
</protein>
<accession>A0A1G6HWP7</accession>
<evidence type="ECO:0000256" key="1">
    <source>
        <dbReference type="SAM" id="Phobius"/>
    </source>
</evidence>
<dbReference type="EMBL" id="FMZO01000001">
    <property type="protein sequence ID" value="SDB98729.1"/>
    <property type="molecule type" value="Genomic_DNA"/>
</dbReference>
<feature type="transmembrane region" description="Helical" evidence="1">
    <location>
        <begin position="43"/>
        <end position="67"/>
    </location>
</feature>
<dbReference type="Proteomes" id="UP000198757">
    <property type="component" value="Unassembled WGS sequence"/>
</dbReference>
<keyword evidence="1" id="KW-0812">Transmembrane</keyword>
<keyword evidence="3" id="KW-1185">Reference proteome</keyword>
<dbReference type="InterPro" id="IPR049211">
    <property type="entry name" value="DUF6814"/>
</dbReference>
<organism evidence="2 3">
    <name type="scientific">Niabella drilacis (strain DSM 25811 / CCM 8410 / CCUG 62505 / LMG 26954 / E90)</name>
    <dbReference type="NCBI Taxonomy" id="1285928"/>
    <lineage>
        <taxon>Bacteria</taxon>
        <taxon>Pseudomonadati</taxon>
        <taxon>Bacteroidota</taxon>
        <taxon>Chitinophagia</taxon>
        <taxon>Chitinophagales</taxon>
        <taxon>Chitinophagaceae</taxon>
        <taxon>Niabella</taxon>
    </lineage>
</organism>
<dbReference type="RefSeq" id="WP_090387999.1">
    <property type="nucleotide sequence ID" value="NZ_FMZO01000001.1"/>
</dbReference>
<name>A0A1G6HWP7_NIADE</name>
<dbReference type="Pfam" id="PF20664">
    <property type="entry name" value="DUF6814"/>
    <property type="match status" value="1"/>
</dbReference>
<feature type="transmembrane region" description="Helical" evidence="1">
    <location>
        <begin position="7"/>
        <end position="31"/>
    </location>
</feature>
<dbReference type="STRING" id="1285928.SAMN04487894_1014"/>
<reference evidence="3" key="1">
    <citation type="submission" date="2016-10" db="EMBL/GenBank/DDBJ databases">
        <authorList>
            <person name="Varghese N."/>
            <person name="Submissions S."/>
        </authorList>
    </citation>
    <scope>NUCLEOTIDE SEQUENCE [LARGE SCALE GENOMIC DNA]</scope>
    <source>
        <strain evidence="3">DSM 25811 / CCM 8410 / LMG 26954 / E90</strain>
    </source>
</reference>